<keyword evidence="4" id="KW-1185">Reference proteome</keyword>
<evidence type="ECO:0000256" key="1">
    <source>
        <dbReference type="SAM" id="MobiDB-lite"/>
    </source>
</evidence>
<dbReference type="EMBL" id="KZ679675">
    <property type="protein sequence ID" value="PTB60848.1"/>
    <property type="molecule type" value="Genomic_DNA"/>
</dbReference>
<dbReference type="Proteomes" id="UP000241690">
    <property type="component" value="Unassembled WGS sequence"/>
</dbReference>
<keyword evidence="2" id="KW-0732">Signal</keyword>
<organism evidence="3 4">
    <name type="scientific">Trichoderma harzianum CBS 226.95</name>
    <dbReference type="NCBI Taxonomy" id="983964"/>
    <lineage>
        <taxon>Eukaryota</taxon>
        <taxon>Fungi</taxon>
        <taxon>Dikarya</taxon>
        <taxon>Ascomycota</taxon>
        <taxon>Pezizomycotina</taxon>
        <taxon>Sordariomycetes</taxon>
        <taxon>Hypocreomycetidae</taxon>
        <taxon>Hypocreales</taxon>
        <taxon>Hypocreaceae</taxon>
        <taxon>Trichoderma</taxon>
    </lineage>
</organism>
<feature type="signal peptide" evidence="2">
    <location>
        <begin position="1"/>
        <end position="22"/>
    </location>
</feature>
<protein>
    <recommendedName>
        <fullName evidence="5">Secreted protein</fullName>
    </recommendedName>
</protein>
<accession>A0A2T4AV52</accession>
<reference evidence="3 4" key="1">
    <citation type="submission" date="2016-07" db="EMBL/GenBank/DDBJ databases">
        <title>Multiple horizontal gene transfer events from other fungi enriched the ability of initially mycotrophic Trichoderma (Ascomycota) to feed on dead plant biomass.</title>
        <authorList>
            <consortium name="DOE Joint Genome Institute"/>
            <person name="Aerts A."/>
            <person name="Atanasova L."/>
            <person name="Chenthamara K."/>
            <person name="Zhang J."/>
            <person name="Grujic M."/>
            <person name="Henrissat B."/>
            <person name="Kuo A."/>
            <person name="Salamov A."/>
            <person name="Lipzen A."/>
            <person name="Labutti K."/>
            <person name="Barry K."/>
            <person name="Miao Y."/>
            <person name="Rahimi M.J."/>
            <person name="Shen Q."/>
            <person name="Grigoriev I.V."/>
            <person name="Kubicek C.P."/>
            <person name="Druzhinina I.S."/>
        </authorList>
    </citation>
    <scope>NUCLEOTIDE SEQUENCE [LARGE SCALE GENOMIC DNA]</scope>
    <source>
        <strain evidence="3 4">CBS 226.95</strain>
    </source>
</reference>
<gene>
    <name evidence="3" type="ORF">M431DRAFT_198376</name>
</gene>
<name>A0A2T4AV52_TRIHA</name>
<evidence type="ECO:0000256" key="2">
    <source>
        <dbReference type="SAM" id="SignalP"/>
    </source>
</evidence>
<dbReference type="RefSeq" id="XP_024780525.1">
    <property type="nucleotide sequence ID" value="XM_024913291.1"/>
</dbReference>
<feature type="chain" id="PRO_5015786370" description="Secreted protein" evidence="2">
    <location>
        <begin position="23"/>
        <end position="72"/>
    </location>
</feature>
<dbReference type="AlphaFoldDB" id="A0A2T4AV52"/>
<evidence type="ECO:0008006" key="5">
    <source>
        <dbReference type="Google" id="ProtNLM"/>
    </source>
</evidence>
<evidence type="ECO:0000313" key="4">
    <source>
        <dbReference type="Proteomes" id="UP000241690"/>
    </source>
</evidence>
<proteinExistence type="predicted"/>
<dbReference type="GeneID" id="36621852"/>
<evidence type="ECO:0000313" key="3">
    <source>
        <dbReference type="EMBL" id="PTB60848.1"/>
    </source>
</evidence>
<sequence length="72" mass="8373">MMLLFHFTSLSFLFVIDGNVQGRTLVWHIDWSRRNTGMAHRLIHRKARQQHDLGFGTHEMENWGNGKLPGNG</sequence>
<feature type="region of interest" description="Disordered" evidence="1">
    <location>
        <begin position="53"/>
        <end position="72"/>
    </location>
</feature>